<proteinExistence type="predicted"/>
<evidence type="ECO:0000313" key="3">
    <source>
        <dbReference type="EMBL" id="KAA1064382.1"/>
    </source>
</evidence>
<organism evidence="3 4">
    <name type="scientific">Puccinia graminis f. sp. tritici</name>
    <dbReference type="NCBI Taxonomy" id="56615"/>
    <lineage>
        <taxon>Eukaryota</taxon>
        <taxon>Fungi</taxon>
        <taxon>Dikarya</taxon>
        <taxon>Basidiomycota</taxon>
        <taxon>Pucciniomycotina</taxon>
        <taxon>Pucciniomycetes</taxon>
        <taxon>Pucciniales</taxon>
        <taxon>Pucciniaceae</taxon>
        <taxon>Puccinia</taxon>
    </lineage>
</organism>
<dbReference type="InterPro" id="IPR005135">
    <property type="entry name" value="Endo/exonuclease/phosphatase"/>
</dbReference>
<keyword evidence="4" id="KW-1185">Reference proteome</keyword>
<protein>
    <recommendedName>
        <fullName evidence="2">Endonuclease/exonuclease/phosphatase domain-containing protein</fullName>
    </recommendedName>
</protein>
<comment type="caution">
    <text evidence="3">The sequence shown here is derived from an EMBL/GenBank/DDBJ whole genome shotgun (WGS) entry which is preliminary data.</text>
</comment>
<dbReference type="InterPro" id="IPR036691">
    <property type="entry name" value="Endo/exonu/phosph_ase_sf"/>
</dbReference>
<accession>A0A5B0LII2</accession>
<name>A0A5B0LII2_PUCGR</name>
<gene>
    <name evidence="3" type="ORF">PGT21_000954</name>
</gene>
<feature type="region of interest" description="Disordered" evidence="1">
    <location>
        <begin position="1"/>
        <end position="22"/>
    </location>
</feature>
<dbReference type="Pfam" id="PF14529">
    <property type="entry name" value="Exo_endo_phos_2"/>
    <property type="match status" value="1"/>
</dbReference>
<dbReference type="AlphaFoldDB" id="A0A5B0LII2"/>
<reference evidence="3 4" key="1">
    <citation type="submission" date="2019-05" db="EMBL/GenBank/DDBJ databases">
        <title>Emergence of the Ug99 lineage of the wheat stem rust pathogen through somatic hybridization.</title>
        <authorList>
            <person name="Li F."/>
            <person name="Upadhyaya N.M."/>
            <person name="Sperschneider J."/>
            <person name="Matny O."/>
            <person name="Nguyen-Phuc H."/>
            <person name="Mago R."/>
            <person name="Raley C."/>
            <person name="Miller M.E."/>
            <person name="Silverstein K.A.T."/>
            <person name="Henningsen E."/>
            <person name="Hirsch C.D."/>
            <person name="Visser B."/>
            <person name="Pretorius Z.A."/>
            <person name="Steffenson B.J."/>
            <person name="Schwessinger B."/>
            <person name="Dodds P.N."/>
            <person name="Figueroa M."/>
        </authorList>
    </citation>
    <scope>NUCLEOTIDE SEQUENCE [LARGE SCALE GENOMIC DNA]</scope>
    <source>
        <strain evidence="3">21-0</strain>
    </source>
</reference>
<dbReference type="GO" id="GO:0003824">
    <property type="term" value="F:catalytic activity"/>
    <property type="evidence" value="ECO:0007669"/>
    <property type="project" value="InterPro"/>
</dbReference>
<sequence>MDSNLHHRSWNPPNYNHSHQQSKDLIRTCGRHGFKIVSEKDKPTFMNRRTSSTVIDLVWGNFSCFQLIDSFCTSSNNFGSDHQAIVLNLNFNPHPIPVTRLSVDLNSDVDKFVDELTISFQNSINRQKKTVNSNSSKFKAWWDKDILSPIIQNRNRAQKWMLIARSVQASDCYHFWQKKFKEKVFDLKRNHWQKFLAESKDHHIFKAYKFTKPVSSGNIAPLLNENDELTSDKGEQACLLFKGTSEVPINCDLEDIVPPIFPIPFSFPDISIPKIDNIISNLPKKKASANDKHPVKQLINHEINNSPRSHLSPIHNLLDNHLLSDYDLQALEIIKFHVIPPWSSFSLDVLNLNIQREKAKSVVTNQISDKKETLLFSDGSNIPDLGSASAALLNNSISFACRINDTDKALAFEAEVQAINIGLDIIKNEIQRNSYLPPTLSASFPTIRPPFRLSLNRLDQHPIKQLSSKFSTS</sequence>
<dbReference type="SUPFAM" id="SSF56219">
    <property type="entry name" value="DNase I-like"/>
    <property type="match status" value="1"/>
</dbReference>
<evidence type="ECO:0000259" key="2">
    <source>
        <dbReference type="Pfam" id="PF14529"/>
    </source>
</evidence>
<evidence type="ECO:0000313" key="4">
    <source>
        <dbReference type="Proteomes" id="UP000324748"/>
    </source>
</evidence>
<evidence type="ECO:0000256" key="1">
    <source>
        <dbReference type="SAM" id="MobiDB-lite"/>
    </source>
</evidence>
<feature type="domain" description="Endonuclease/exonuclease/phosphatase" evidence="2">
    <location>
        <begin position="1"/>
        <end position="85"/>
    </location>
</feature>
<dbReference type="EMBL" id="VSWC01000197">
    <property type="protein sequence ID" value="KAA1064382.1"/>
    <property type="molecule type" value="Genomic_DNA"/>
</dbReference>
<dbReference type="Proteomes" id="UP000324748">
    <property type="component" value="Unassembled WGS sequence"/>
</dbReference>
<dbReference type="Gene3D" id="3.60.10.10">
    <property type="entry name" value="Endonuclease/exonuclease/phosphatase"/>
    <property type="match status" value="1"/>
</dbReference>